<accession>A0A2P5HRH2</accession>
<protein>
    <recommendedName>
        <fullName evidence="3">Protein disulfide-isomerase</fullName>
    </recommendedName>
</protein>
<evidence type="ECO:0000313" key="2">
    <source>
        <dbReference type="Proteomes" id="UP000094444"/>
    </source>
</evidence>
<sequence>MRRPSISVVNEETTTSFAKEDEIVLIARFSDGDHILEERYKDIAYQYRDRHSFAIGPVVIPQSSSLQCINNANQEQFSTAQLSTPAAIENFVKQCARPLVPELTRRNEAEYMRAGKSIVHYFLSADEDRDAYIADIKPLAKKFKEYLIFATMDVSQYPEMPAVMGHQFASTKVLAVSSPSTGGVYPYRGNKNLNSAVVEDFLNDISAGKVKPWYGMTSAEDGGIKHE</sequence>
<comment type="caution">
    <text evidence="1">The sequence shown here is derived from an EMBL/GenBank/DDBJ whole genome shotgun (WGS) entry which is preliminary data.</text>
</comment>
<gene>
    <name evidence="1" type="ORF">DHEL01_v208761</name>
</gene>
<dbReference type="OrthoDB" id="427280at2759"/>
<reference evidence="1" key="1">
    <citation type="submission" date="2017-09" db="EMBL/GenBank/DDBJ databases">
        <title>Polyketide synthases of a Diaporthe helianthi virulent isolate.</title>
        <authorList>
            <person name="Baroncelli R."/>
        </authorList>
    </citation>
    <scope>NUCLEOTIDE SEQUENCE [LARGE SCALE GENOMIC DNA]</scope>
    <source>
        <strain evidence="1">7/96</strain>
    </source>
</reference>
<dbReference type="InterPro" id="IPR036249">
    <property type="entry name" value="Thioredoxin-like_sf"/>
</dbReference>
<name>A0A2P5HRH2_DIAHE</name>
<organism evidence="1 2">
    <name type="scientific">Diaporthe helianthi</name>
    <dbReference type="NCBI Taxonomy" id="158607"/>
    <lineage>
        <taxon>Eukaryota</taxon>
        <taxon>Fungi</taxon>
        <taxon>Dikarya</taxon>
        <taxon>Ascomycota</taxon>
        <taxon>Pezizomycotina</taxon>
        <taxon>Sordariomycetes</taxon>
        <taxon>Sordariomycetidae</taxon>
        <taxon>Diaporthales</taxon>
        <taxon>Diaporthaceae</taxon>
        <taxon>Diaporthe</taxon>
    </lineage>
</organism>
<dbReference type="AlphaFoldDB" id="A0A2P5HRH2"/>
<dbReference type="EMBL" id="MAVT02000912">
    <property type="protein sequence ID" value="POS72849.1"/>
    <property type="molecule type" value="Genomic_DNA"/>
</dbReference>
<evidence type="ECO:0008006" key="3">
    <source>
        <dbReference type="Google" id="ProtNLM"/>
    </source>
</evidence>
<evidence type="ECO:0000313" key="1">
    <source>
        <dbReference type="EMBL" id="POS72849.1"/>
    </source>
</evidence>
<dbReference type="CDD" id="cd02982">
    <property type="entry name" value="PDI_b'_family"/>
    <property type="match status" value="1"/>
</dbReference>
<proteinExistence type="predicted"/>
<dbReference type="Pfam" id="PF13848">
    <property type="entry name" value="Thioredoxin_6"/>
    <property type="match status" value="1"/>
</dbReference>
<keyword evidence="2" id="KW-1185">Reference proteome</keyword>
<dbReference type="InParanoid" id="A0A2P5HRH2"/>
<dbReference type="SUPFAM" id="SSF52833">
    <property type="entry name" value="Thioredoxin-like"/>
    <property type="match status" value="1"/>
</dbReference>
<dbReference type="Proteomes" id="UP000094444">
    <property type="component" value="Unassembled WGS sequence"/>
</dbReference>
<dbReference type="Gene3D" id="3.40.30.10">
    <property type="entry name" value="Glutaredoxin"/>
    <property type="match status" value="1"/>
</dbReference>
<dbReference type="STRING" id="158607.A0A2P5HRH2"/>